<feature type="compositionally biased region" description="Low complexity" evidence="1">
    <location>
        <begin position="1"/>
        <end position="14"/>
    </location>
</feature>
<reference evidence="3" key="1">
    <citation type="journal article" date="2023" name="Mol. Phylogenet. Evol.">
        <title>Genome-scale phylogeny and comparative genomics of the fungal order Sordariales.</title>
        <authorList>
            <person name="Hensen N."/>
            <person name="Bonometti L."/>
            <person name="Westerberg I."/>
            <person name="Brannstrom I.O."/>
            <person name="Guillou S."/>
            <person name="Cros-Aarteil S."/>
            <person name="Calhoun S."/>
            <person name="Haridas S."/>
            <person name="Kuo A."/>
            <person name="Mondo S."/>
            <person name="Pangilinan J."/>
            <person name="Riley R."/>
            <person name="LaButti K."/>
            <person name="Andreopoulos B."/>
            <person name="Lipzen A."/>
            <person name="Chen C."/>
            <person name="Yan M."/>
            <person name="Daum C."/>
            <person name="Ng V."/>
            <person name="Clum A."/>
            <person name="Steindorff A."/>
            <person name="Ohm R.A."/>
            <person name="Martin F."/>
            <person name="Silar P."/>
            <person name="Natvig D.O."/>
            <person name="Lalanne C."/>
            <person name="Gautier V."/>
            <person name="Ament-Velasquez S.L."/>
            <person name="Kruys A."/>
            <person name="Hutchinson M.I."/>
            <person name="Powell A.J."/>
            <person name="Barry K."/>
            <person name="Miller A.N."/>
            <person name="Grigoriev I.V."/>
            <person name="Debuchy R."/>
            <person name="Gladieux P."/>
            <person name="Hiltunen Thoren M."/>
            <person name="Johannesson H."/>
        </authorList>
    </citation>
    <scope>NUCLEOTIDE SEQUENCE</scope>
    <source>
        <strain evidence="3">CBS 118394</strain>
    </source>
</reference>
<evidence type="ECO:0000256" key="1">
    <source>
        <dbReference type="SAM" id="MobiDB-lite"/>
    </source>
</evidence>
<dbReference type="InterPro" id="IPR016181">
    <property type="entry name" value="Acyl_CoA_acyltransferase"/>
</dbReference>
<dbReference type="InterPro" id="IPR000182">
    <property type="entry name" value="GNAT_dom"/>
</dbReference>
<evidence type="ECO:0000313" key="3">
    <source>
        <dbReference type="EMBL" id="KAK3315450.1"/>
    </source>
</evidence>
<dbReference type="Gene3D" id="3.40.630.30">
    <property type="match status" value="1"/>
</dbReference>
<dbReference type="CDD" id="cd04301">
    <property type="entry name" value="NAT_SF"/>
    <property type="match status" value="1"/>
</dbReference>
<dbReference type="Proteomes" id="UP001283341">
    <property type="component" value="Unassembled WGS sequence"/>
</dbReference>
<sequence>MATPTTNNESATTTGQNTSVLEPMDLHNTVQFDELLRQRVLCGWDSTASVLEGWRDAIDAGTHDFFWVVPPDLLPHQSAPPQRYAGHICMVNQTETVDGTLRPTRHVCELFILPEHRRGGLGKAAVRALEACARAEPYGSSDVKRMTLNAISKRYFEDESEEWMGLAKKVYGKLGLEMPTRGHTNEDWYNRMGYVKYAEQEAYPTGEYRADGTEYKFVSVSLRKELV</sequence>
<feature type="region of interest" description="Disordered" evidence="1">
    <location>
        <begin position="1"/>
        <end position="22"/>
    </location>
</feature>
<dbReference type="GO" id="GO:0016747">
    <property type="term" value="F:acyltransferase activity, transferring groups other than amino-acyl groups"/>
    <property type="evidence" value="ECO:0007669"/>
    <property type="project" value="InterPro"/>
</dbReference>
<accession>A0AAE0HYY1</accession>
<evidence type="ECO:0000313" key="4">
    <source>
        <dbReference type="Proteomes" id="UP001283341"/>
    </source>
</evidence>
<name>A0AAE0HYY1_9PEZI</name>
<protein>
    <recommendedName>
        <fullName evidence="2">N-acetyltransferase domain-containing protein</fullName>
    </recommendedName>
</protein>
<organism evidence="3 4">
    <name type="scientific">Apodospora peruviana</name>
    <dbReference type="NCBI Taxonomy" id="516989"/>
    <lineage>
        <taxon>Eukaryota</taxon>
        <taxon>Fungi</taxon>
        <taxon>Dikarya</taxon>
        <taxon>Ascomycota</taxon>
        <taxon>Pezizomycotina</taxon>
        <taxon>Sordariomycetes</taxon>
        <taxon>Sordariomycetidae</taxon>
        <taxon>Sordariales</taxon>
        <taxon>Lasiosphaeriaceae</taxon>
        <taxon>Apodospora</taxon>
    </lineage>
</organism>
<keyword evidence="4" id="KW-1185">Reference proteome</keyword>
<dbReference type="Pfam" id="PF00583">
    <property type="entry name" value="Acetyltransf_1"/>
    <property type="match status" value="1"/>
</dbReference>
<proteinExistence type="predicted"/>
<dbReference type="EMBL" id="JAUEDM010000006">
    <property type="protein sequence ID" value="KAK3315450.1"/>
    <property type="molecule type" value="Genomic_DNA"/>
</dbReference>
<dbReference type="AlphaFoldDB" id="A0AAE0HYY1"/>
<feature type="domain" description="N-acetyltransferase" evidence="2">
    <location>
        <begin position="19"/>
        <end position="199"/>
    </location>
</feature>
<dbReference type="PROSITE" id="PS51186">
    <property type="entry name" value="GNAT"/>
    <property type="match status" value="1"/>
</dbReference>
<evidence type="ECO:0000259" key="2">
    <source>
        <dbReference type="PROSITE" id="PS51186"/>
    </source>
</evidence>
<dbReference type="SUPFAM" id="SSF55729">
    <property type="entry name" value="Acyl-CoA N-acyltransferases (Nat)"/>
    <property type="match status" value="1"/>
</dbReference>
<reference evidence="3" key="2">
    <citation type="submission" date="2023-06" db="EMBL/GenBank/DDBJ databases">
        <authorList>
            <consortium name="Lawrence Berkeley National Laboratory"/>
            <person name="Haridas S."/>
            <person name="Hensen N."/>
            <person name="Bonometti L."/>
            <person name="Westerberg I."/>
            <person name="Brannstrom I.O."/>
            <person name="Guillou S."/>
            <person name="Cros-Aarteil S."/>
            <person name="Calhoun S."/>
            <person name="Kuo A."/>
            <person name="Mondo S."/>
            <person name="Pangilinan J."/>
            <person name="Riley R."/>
            <person name="Labutti K."/>
            <person name="Andreopoulos B."/>
            <person name="Lipzen A."/>
            <person name="Chen C."/>
            <person name="Yanf M."/>
            <person name="Daum C."/>
            <person name="Ng V."/>
            <person name="Clum A."/>
            <person name="Steindorff A."/>
            <person name="Ohm R."/>
            <person name="Martin F."/>
            <person name="Silar P."/>
            <person name="Natvig D."/>
            <person name="Lalanne C."/>
            <person name="Gautier V."/>
            <person name="Ament-Velasquez S.L."/>
            <person name="Kruys A."/>
            <person name="Hutchinson M.I."/>
            <person name="Powell A.J."/>
            <person name="Barry K."/>
            <person name="Miller A.N."/>
            <person name="Grigoriev I.V."/>
            <person name="Debuchy R."/>
            <person name="Gladieux P."/>
            <person name="Thoren M.H."/>
            <person name="Johannesson H."/>
        </authorList>
    </citation>
    <scope>NUCLEOTIDE SEQUENCE</scope>
    <source>
        <strain evidence="3">CBS 118394</strain>
    </source>
</reference>
<gene>
    <name evidence="3" type="ORF">B0H66DRAFT_344742</name>
</gene>
<comment type="caution">
    <text evidence="3">The sequence shown here is derived from an EMBL/GenBank/DDBJ whole genome shotgun (WGS) entry which is preliminary data.</text>
</comment>